<dbReference type="EMBL" id="WVUH01000261">
    <property type="protein sequence ID" value="MBO4209094.1"/>
    <property type="molecule type" value="Genomic_DNA"/>
</dbReference>
<dbReference type="InterPro" id="IPR036196">
    <property type="entry name" value="Ptyr_pPase_sf"/>
</dbReference>
<keyword evidence="3" id="KW-1185">Reference proteome</keyword>
<name>A0ABS3VX19_MICEH</name>
<organism evidence="2 3">
    <name type="scientific">Micromonospora echinofusca</name>
    <dbReference type="NCBI Taxonomy" id="47858"/>
    <lineage>
        <taxon>Bacteria</taxon>
        <taxon>Bacillati</taxon>
        <taxon>Actinomycetota</taxon>
        <taxon>Actinomycetes</taxon>
        <taxon>Micromonosporales</taxon>
        <taxon>Micromonosporaceae</taxon>
        <taxon>Micromonospora</taxon>
    </lineage>
</organism>
<evidence type="ECO:0000313" key="3">
    <source>
        <dbReference type="Proteomes" id="UP000823521"/>
    </source>
</evidence>
<accession>A0ABS3VX19</accession>
<evidence type="ECO:0000313" key="2">
    <source>
        <dbReference type="EMBL" id="MBO4209094.1"/>
    </source>
</evidence>
<protein>
    <submittedName>
        <fullName evidence="2">Low molecular weight phosphatase family protein</fullName>
    </submittedName>
</protein>
<comment type="caution">
    <text evidence="2">The sequence shown here is derived from an EMBL/GenBank/DDBJ whole genome shotgun (WGS) entry which is preliminary data.</text>
</comment>
<dbReference type="SUPFAM" id="SSF52788">
    <property type="entry name" value="Phosphotyrosine protein phosphatases I"/>
    <property type="match status" value="1"/>
</dbReference>
<dbReference type="SMART" id="SM00226">
    <property type="entry name" value="LMWPc"/>
    <property type="match status" value="1"/>
</dbReference>
<feature type="domain" description="Phosphotyrosine protein phosphatase I" evidence="1">
    <location>
        <begin position="1"/>
        <end position="190"/>
    </location>
</feature>
<dbReference type="Pfam" id="PF01451">
    <property type="entry name" value="LMWPc"/>
    <property type="match status" value="1"/>
</dbReference>
<dbReference type="Proteomes" id="UP000823521">
    <property type="component" value="Unassembled WGS sequence"/>
</dbReference>
<sequence length="195" mass="19811">MAEYLARLTLARHGLVVGSAGTHAVPGRSMHPYAAGVLDGRGLDPHGFRSRAVTRDLLAGAGLVLTATRRERAYCASTAPGAIGRTFTLRQFARLATAADPTPPDVPGSAGVVGVPPTAGRVGVLPGTDLPTTGVGRLAAAVAAAVRTRSRLQPAGPEAEDLTDPIGGRPADFRRCAEEIEAAVLPIVALIAATG</sequence>
<dbReference type="Gene3D" id="3.40.50.2300">
    <property type="match status" value="1"/>
</dbReference>
<proteinExistence type="predicted"/>
<evidence type="ECO:0000259" key="1">
    <source>
        <dbReference type="SMART" id="SM00226"/>
    </source>
</evidence>
<dbReference type="InterPro" id="IPR023485">
    <property type="entry name" value="Ptyr_pPase"/>
</dbReference>
<gene>
    <name evidence="2" type="ORF">GSF22_24300</name>
</gene>
<reference evidence="2 3" key="1">
    <citation type="submission" date="2019-12" db="EMBL/GenBank/DDBJ databases">
        <title>Whole genome sequencing of endophytic Actinobacterium Micromonospora sp. MPMI6T.</title>
        <authorList>
            <person name="Evv R."/>
            <person name="Podile A.R."/>
        </authorList>
    </citation>
    <scope>NUCLEOTIDE SEQUENCE [LARGE SCALE GENOMIC DNA]</scope>
    <source>
        <strain evidence="2 3">MPMI6</strain>
    </source>
</reference>